<comment type="caution">
    <text evidence="8">The sequence shown here is derived from an EMBL/GenBank/DDBJ whole genome shotgun (WGS) entry which is preliminary data.</text>
</comment>
<evidence type="ECO:0000259" key="7">
    <source>
        <dbReference type="PROSITE" id="PS51736"/>
    </source>
</evidence>
<dbReference type="PROSITE" id="PS51736">
    <property type="entry name" value="RECOMBINASES_3"/>
    <property type="match status" value="1"/>
</dbReference>
<reference evidence="8 9" key="2">
    <citation type="submission" date="2007-06" db="EMBL/GenBank/DDBJ databases">
        <title>Draft genome sequence of Pseudoflavonifractor capillosus ATCC 29799.</title>
        <authorList>
            <person name="Sudarsanam P."/>
            <person name="Ley R."/>
            <person name="Guruge J."/>
            <person name="Turnbaugh P.J."/>
            <person name="Mahowald M."/>
            <person name="Liep D."/>
            <person name="Gordon J."/>
        </authorList>
    </citation>
    <scope>NUCLEOTIDE SEQUENCE [LARGE SCALE GENOMIC DNA]</scope>
    <source>
        <strain evidence="8 9">ATCC 29799</strain>
    </source>
</reference>
<keyword evidence="9" id="KW-1185">Reference proteome</keyword>
<name>A6P0F7_9FIRM</name>
<evidence type="ECO:0000256" key="1">
    <source>
        <dbReference type="ARBA" id="ARBA00009913"/>
    </source>
</evidence>
<dbReference type="InterPro" id="IPR036162">
    <property type="entry name" value="Resolvase-like_N_sf"/>
</dbReference>
<dbReference type="FunFam" id="3.40.50.1390:FF:000001">
    <property type="entry name" value="DNA recombinase"/>
    <property type="match status" value="1"/>
</dbReference>
<keyword evidence="3" id="KW-0238">DNA-binding</keyword>
<feature type="active site" description="O-(5'-phospho-DNA)-serine intermediate" evidence="5 6">
    <location>
        <position position="9"/>
    </location>
</feature>
<dbReference type="InterPro" id="IPR006118">
    <property type="entry name" value="Recombinase_CS"/>
</dbReference>
<dbReference type="CDD" id="cd03768">
    <property type="entry name" value="SR_ResInv"/>
    <property type="match status" value="1"/>
</dbReference>
<keyword evidence="4" id="KW-0233">DNA recombination</keyword>
<dbReference type="Proteomes" id="UP000003639">
    <property type="component" value="Unassembled WGS sequence"/>
</dbReference>
<dbReference type="OrthoDB" id="9797501at2"/>
<dbReference type="SUPFAM" id="SSF53041">
    <property type="entry name" value="Resolvase-like"/>
    <property type="match status" value="1"/>
</dbReference>
<accession>A6P0F7</accession>
<dbReference type="GO" id="GO:0015074">
    <property type="term" value="P:DNA integration"/>
    <property type="evidence" value="ECO:0007669"/>
    <property type="project" value="UniProtKB-KW"/>
</dbReference>
<reference evidence="8 9" key="1">
    <citation type="submission" date="2007-04" db="EMBL/GenBank/DDBJ databases">
        <authorList>
            <person name="Fulton L."/>
            <person name="Clifton S."/>
            <person name="Fulton B."/>
            <person name="Xu J."/>
            <person name="Minx P."/>
            <person name="Pepin K.H."/>
            <person name="Johnson M."/>
            <person name="Thiruvilangam P."/>
            <person name="Bhonagiri V."/>
            <person name="Nash W.E."/>
            <person name="Mardis E.R."/>
            <person name="Wilson R.K."/>
        </authorList>
    </citation>
    <scope>NUCLEOTIDE SEQUENCE [LARGE SCALE GENOMIC DNA]</scope>
    <source>
        <strain evidence="8 9">ATCC 29799</strain>
    </source>
</reference>
<evidence type="ECO:0000256" key="4">
    <source>
        <dbReference type="ARBA" id="ARBA00023172"/>
    </source>
</evidence>
<dbReference type="EMBL" id="AAXG02000041">
    <property type="protein sequence ID" value="EDM98307.1"/>
    <property type="molecule type" value="Genomic_DNA"/>
</dbReference>
<gene>
    <name evidence="8" type="ORF">BACCAP_03968</name>
</gene>
<dbReference type="PANTHER" id="PTHR30461:SF26">
    <property type="entry name" value="RESOLVASE HOMOLOG YNEB"/>
    <property type="match status" value="1"/>
</dbReference>
<dbReference type="AlphaFoldDB" id="A6P0F7"/>
<evidence type="ECO:0000256" key="6">
    <source>
        <dbReference type="PROSITE-ProRule" id="PRU10137"/>
    </source>
</evidence>
<evidence type="ECO:0000313" key="8">
    <source>
        <dbReference type="EMBL" id="EDM98307.1"/>
    </source>
</evidence>
<dbReference type="Pfam" id="PF00239">
    <property type="entry name" value="Resolvase"/>
    <property type="match status" value="1"/>
</dbReference>
<feature type="domain" description="Resolvase/invertase-type recombinase catalytic" evidence="7">
    <location>
        <begin position="1"/>
        <end position="134"/>
    </location>
</feature>
<dbReference type="PROSITE" id="PS00397">
    <property type="entry name" value="RECOMBINASES_1"/>
    <property type="match status" value="1"/>
</dbReference>
<dbReference type="PANTHER" id="PTHR30461">
    <property type="entry name" value="DNA-INVERTASE FROM LAMBDOID PROPHAGE"/>
    <property type="match status" value="1"/>
</dbReference>
<dbReference type="eggNOG" id="COG1961">
    <property type="taxonomic scope" value="Bacteria"/>
</dbReference>
<sequence>MKIGYIRVSTREQNTIRQEYLMESLGVDEVYIDRMSGRNTDRPELKKMLDYVRRGDTVIVESISRFARNTRDLLDLTERLSAKGVEFVSQKENIDTTTPTGKFMLTVFGAVAELEREYILQRQREGIAIAREQGKYKGRKPIQPPDFDIVVSRWRKGELTAAQAMKRLGMSSSTFYRRVKEETSKA</sequence>
<dbReference type="GO" id="GO:0000150">
    <property type="term" value="F:DNA strand exchange activity"/>
    <property type="evidence" value="ECO:0007669"/>
    <property type="project" value="InterPro"/>
</dbReference>
<dbReference type="STRING" id="411467.BACCAP_03968"/>
<dbReference type="Gene3D" id="3.40.50.1390">
    <property type="entry name" value="Resolvase, N-terminal catalytic domain"/>
    <property type="match status" value="1"/>
</dbReference>
<dbReference type="RefSeq" id="WP_006574450.1">
    <property type="nucleotide sequence ID" value="NZ_AAXG02000041.1"/>
</dbReference>
<dbReference type="SMART" id="SM00857">
    <property type="entry name" value="Resolvase"/>
    <property type="match status" value="1"/>
</dbReference>
<evidence type="ECO:0000256" key="5">
    <source>
        <dbReference type="PIRSR" id="PIRSR606118-50"/>
    </source>
</evidence>
<evidence type="ECO:0000256" key="3">
    <source>
        <dbReference type="ARBA" id="ARBA00023125"/>
    </source>
</evidence>
<comment type="similarity">
    <text evidence="1">Belongs to the site-specific recombinase resolvase family.</text>
</comment>
<proteinExistence type="inferred from homology"/>
<keyword evidence="2" id="KW-0229">DNA integration</keyword>
<evidence type="ECO:0000313" key="9">
    <source>
        <dbReference type="Proteomes" id="UP000003639"/>
    </source>
</evidence>
<organism evidence="8 9">
    <name type="scientific">Pseudoflavonifractor capillosus ATCC 29799</name>
    <dbReference type="NCBI Taxonomy" id="411467"/>
    <lineage>
        <taxon>Bacteria</taxon>
        <taxon>Bacillati</taxon>
        <taxon>Bacillota</taxon>
        <taxon>Clostridia</taxon>
        <taxon>Eubacteriales</taxon>
        <taxon>Oscillospiraceae</taxon>
        <taxon>Pseudoflavonifractor</taxon>
    </lineage>
</organism>
<dbReference type="InterPro" id="IPR050639">
    <property type="entry name" value="SSR_resolvase"/>
</dbReference>
<protein>
    <submittedName>
        <fullName evidence="8">Resolvase, N-terminal domain protein</fullName>
    </submittedName>
</protein>
<dbReference type="GO" id="GO:0003677">
    <property type="term" value="F:DNA binding"/>
    <property type="evidence" value="ECO:0007669"/>
    <property type="project" value="UniProtKB-KW"/>
</dbReference>
<dbReference type="InterPro" id="IPR006119">
    <property type="entry name" value="Resolv_N"/>
</dbReference>
<evidence type="ECO:0000256" key="2">
    <source>
        <dbReference type="ARBA" id="ARBA00022908"/>
    </source>
</evidence>